<evidence type="ECO:0000256" key="1">
    <source>
        <dbReference type="ARBA" id="ARBA00006847"/>
    </source>
</evidence>
<evidence type="ECO:0000313" key="10">
    <source>
        <dbReference type="EMBL" id="ASC71703.1"/>
    </source>
</evidence>
<dbReference type="KEGG" id="hhg:XM38_026570"/>
<dbReference type="RefSeq" id="WP_080814212.1">
    <property type="nucleotide sequence ID" value="NZ_CP021983.2"/>
</dbReference>
<evidence type="ECO:0000256" key="7">
    <source>
        <dbReference type="ARBA" id="ARBA00022840"/>
    </source>
</evidence>
<dbReference type="InterPro" id="IPR054712">
    <property type="entry name" value="Cas3-like_dom"/>
</dbReference>
<comment type="similarity">
    <text evidence="2">In the central section; belongs to the CRISPR-associated helicase Cas3 family.</text>
</comment>
<dbReference type="EC" id="3.1.-.-" evidence="10"/>
<evidence type="ECO:0000256" key="2">
    <source>
        <dbReference type="ARBA" id="ARBA00009046"/>
    </source>
</evidence>
<dbReference type="SUPFAM" id="SSF52540">
    <property type="entry name" value="P-loop containing nucleoside triphosphate hydrolases"/>
    <property type="match status" value="1"/>
</dbReference>
<dbReference type="Gene3D" id="3.40.50.300">
    <property type="entry name" value="P-loop containing nucleotide triphosphate hydrolases"/>
    <property type="match status" value="1"/>
</dbReference>
<evidence type="ECO:0000256" key="4">
    <source>
        <dbReference type="ARBA" id="ARBA00022741"/>
    </source>
</evidence>
<keyword evidence="5 10" id="KW-0378">Hydrolase</keyword>
<reference evidence="10 11" key="1">
    <citation type="journal article" date="2016" name="Biochim. Biophys. Acta">
        <title>Characterization of red-shifted phycobilisomes isolated from the chlorophyll f-containing cyanobacterium Halomicronema hongdechloris.</title>
        <authorList>
            <person name="Li Y."/>
            <person name="Lin Y."/>
            <person name="Garvey C.J."/>
            <person name="Birch D."/>
            <person name="Corkery R.W."/>
            <person name="Loughlin P.C."/>
            <person name="Scheer H."/>
            <person name="Willows R.D."/>
            <person name="Chen M."/>
        </authorList>
    </citation>
    <scope>NUCLEOTIDE SEQUENCE [LARGE SCALE GENOMIC DNA]</scope>
    <source>
        <strain evidence="10 11">C2206</strain>
    </source>
</reference>
<evidence type="ECO:0000313" key="11">
    <source>
        <dbReference type="Proteomes" id="UP000191901"/>
    </source>
</evidence>
<dbReference type="Pfam" id="PF22590">
    <property type="entry name" value="Cas3-like_C_2"/>
    <property type="match status" value="1"/>
</dbReference>
<accession>A0A1Z3HN09</accession>
<evidence type="ECO:0000256" key="6">
    <source>
        <dbReference type="ARBA" id="ARBA00022806"/>
    </source>
</evidence>
<dbReference type="InterPro" id="IPR006483">
    <property type="entry name" value="CRISPR-assoc_Cas3_HD"/>
</dbReference>
<dbReference type="STRING" id="1641165.XM38_27120"/>
<evidence type="ECO:0000259" key="9">
    <source>
        <dbReference type="PROSITE" id="PS51643"/>
    </source>
</evidence>
<sequence length="698" mass="80931">MKVIEVQSSDLQKIEGDRCRTFAAIESPLTADLILQDIREHNRRRVIVLCNVVSLSQGLFQDLVNHKDSDRLEITLLHSRFLPEDRKEKEADLERRFGKEWQQQDDGKCHVLISTQVIEVGINITCEVMHTHLSPMSSLLQRAGRCARFGGRGEVRVYREIQVGGDTPALTEADIAEDVDEQGKQTGRKRQFLPYEDEICNLTWKVLKQHDSSVPVGFNIEEDWVNEVHEDESQLQIKRRQNNRKSFITRFEDAIFRGDRSASRDLIRWVDNRNIFVAREPILIDGESSEVSIDELEPFSLPRTTLCKALRDFQELGNQSWLFKRIESPADKKAETYSQPILSDINTTKDIIFSTRILVNPEYVFYSKDVGLRIIVDPEPSRDGEPFVSQPKQKKTVINQYQYHMDTYVEHLALMWRCWNEACYEPYVSVKDEICEAGGRFIREKVLPDYKITESELRQIETTALFEILVFLAVLTHDLGKLQQPWQDSMRLWQKIAYEEFRSETFKAHNPRSLLLAHTDYDPNDKETKDVEGRTQKQRMRIHETTDPRPGHAIESAFLGWEFLDAQFVPLLEDHFDLDEEQINNLLSVVIMAAGRHHSAWTNGWQLSEVATKQSIRLHPQANQAVAKSWTALLNKLNLPSSIALPSKPFHFNQTEYEVGVTRLDCFEPDDLEYQQLYALVVRALRLCDSRSVQINHP</sequence>
<dbReference type="GO" id="GO:0046872">
    <property type="term" value="F:metal ion binding"/>
    <property type="evidence" value="ECO:0007669"/>
    <property type="project" value="UniProtKB-KW"/>
</dbReference>
<dbReference type="Gene3D" id="1.10.3210.30">
    <property type="match status" value="1"/>
</dbReference>
<keyword evidence="8" id="KW-0051">Antiviral defense</keyword>
<gene>
    <name evidence="10" type="primary">ygcB</name>
    <name evidence="10" type="ORF">XM38_026570</name>
</gene>
<dbReference type="GO" id="GO:0051607">
    <property type="term" value="P:defense response to virus"/>
    <property type="evidence" value="ECO:0007669"/>
    <property type="project" value="UniProtKB-KW"/>
</dbReference>
<dbReference type="AlphaFoldDB" id="A0A1Z3HN09"/>
<dbReference type="OrthoDB" id="9810236at2"/>
<dbReference type="EMBL" id="CP021983">
    <property type="protein sequence ID" value="ASC71703.1"/>
    <property type="molecule type" value="Genomic_DNA"/>
</dbReference>
<name>A0A1Z3HN09_9CYAN</name>
<dbReference type="InterPro" id="IPR001650">
    <property type="entry name" value="Helicase_C-like"/>
</dbReference>
<keyword evidence="6" id="KW-0347">Helicase</keyword>
<dbReference type="InterPro" id="IPR038257">
    <property type="entry name" value="CRISPR-assoc_Cas3_HD_sf"/>
</dbReference>
<feature type="domain" description="HD Cas3-type" evidence="9">
    <location>
        <begin position="445"/>
        <end position="692"/>
    </location>
</feature>
<evidence type="ECO:0000256" key="8">
    <source>
        <dbReference type="ARBA" id="ARBA00023118"/>
    </source>
</evidence>
<proteinExistence type="inferred from homology"/>
<dbReference type="GO" id="GO:0004519">
    <property type="term" value="F:endonuclease activity"/>
    <property type="evidence" value="ECO:0007669"/>
    <property type="project" value="UniProtKB-KW"/>
</dbReference>
<protein>
    <submittedName>
        <fullName evidence="10">CRISPR-associated endonuclease/helicase Cas3</fullName>
        <ecNumber evidence="10">3.1.-.-</ecNumber>
    </submittedName>
</protein>
<keyword evidence="3" id="KW-0479">Metal-binding</keyword>
<keyword evidence="10" id="KW-0540">Nuclease</keyword>
<organism evidence="10 11">
    <name type="scientific">Halomicronema hongdechloris C2206</name>
    <dbReference type="NCBI Taxonomy" id="1641165"/>
    <lineage>
        <taxon>Bacteria</taxon>
        <taxon>Bacillati</taxon>
        <taxon>Cyanobacteriota</taxon>
        <taxon>Cyanophyceae</taxon>
        <taxon>Nodosilineales</taxon>
        <taxon>Nodosilineaceae</taxon>
        <taxon>Halomicronema</taxon>
    </lineage>
</organism>
<dbReference type="InterPro" id="IPR027417">
    <property type="entry name" value="P-loop_NTPase"/>
</dbReference>
<dbReference type="GO" id="GO:0004386">
    <property type="term" value="F:helicase activity"/>
    <property type="evidence" value="ECO:0007669"/>
    <property type="project" value="UniProtKB-KW"/>
</dbReference>
<keyword evidence="11" id="KW-1185">Reference proteome</keyword>
<dbReference type="GO" id="GO:0016787">
    <property type="term" value="F:hydrolase activity"/>
    <property type="evidence" value="ECO:0007669"/>
    <property type="project" value="UniProtKB-KW"/>
</dbReference>
<dbReference type="Proteomes" id="UP000191901">
    <property type="component" value="Chromosome"/>
</dbReference>
<keyword evidence="4" id="KW-0547">Nucleotide-binding</keyword>
<dbReference type="PROSITE" id="PS51643">
    <property type="entry name" value="HD_CAS3"/>
    <property type="match status" value="1"/>
</dbReference>
<keyword evidence="7" id="KW-0067">ATP-binding</keyword>
<keyword evidence="10" id="KW-0255">Endonuclease</keyword>
<evidence type="ECO:0000256" key="5">
    <source>
        <dbReference type="ARBA" id="ARBA00022801"/>
    </source>
</evidence>
<dbReference type="GO" id="GO:0005524">
    <property type="term" value="F:ATP binding"/>
    <property type="evidence" value="ECO:0007669"/>
    <property type="project" value="UniProtKB-KW"/>
</dbReference>
<dbReference type="SMART" id="SM00490">
    <property type="entry name" value="HELICc"/>
    <property type="match status" value="1"/>
</dbReference>
<evidence type="ECO:0000256" key="3">
    <source>
        <dbReference type="ARBA" id="ARBA00022723"/>
    </source>
</evidence>
<comment type="similarity">
    <text evidence="1">In the N-terminal section; belongs to the CRISPR-associated nuclease Cas3-HD family.</text>
</comment>